<evidence type="ECO:0000313" key="2">
    <source>
        <dbReference type="Proteomes" id="UP000252172"/>
    </source>
</evidence>
<dbReference type="EMBL" id="QPIE01000002">
    <property type="protein sequence ID" value="RCU43886.1"/>
    <property type="molecule type" value="Genomic_DNA"/>
</dbReference>
<reference evidence="1 2" key="1">
    <citation type="submission" date="2018-07" db="EMBL/GenBank/DDBJ databases">
        <title>Chryseobacterium lacus sp. nov., isolated from lake water.</title>
        <authorList>
            <person name="Li C.-M."/>
        </authorList>
    </citation>
    <scope>NUCLEOTIDE SEQUENCE [LARGE SCALE GENOMIC DNA]</scope>
    <source>
        <strain evidence="1 2">YLOS41</strain>
    </source>
</reference>
<protein>
    <submittedName>
        <fullName evidence="1">PD-(D/E)XK motif protein</fullName>
    </submittedName>
</protein>
<dbReference type="InterPro" id="IPR025534">
    <property type="entry name" value="DUF4420"/>
</dbReference>
<proteinExistence type="predicted"/>
<name>A0A368N0W5_9FLAO</name>
<organism evidence="1 2">
    <name type="scientific">Chryseobacterium lacus</name>
    <dbReference type="NCBI Taxonomy" id="2058346"/>
    <lineage>
        <taxon>Bacteria</taxon>
        <taxon>Pseudomonadati</taxon>
        <taxon>Bacteroidota</taxon>
        <taxon>Flavobacteriia</taxon>
        <taxon>Flavobacteriales</taxon>
        <taxon>Weeksellaceae</taxon>
        <taxon>Chryseobacterium group</taxon>
        <taxon>Chryseobacterium</taxon>
    </lineage>
</organism>
<dbReference type="Pfam" id="PF14390">
    <property type="entry name" value="DUF4420"/>
    <property type="match status" value="1"/>
</dbReference>
<keyword evidence="2" id="KW-1185">Reference proteome</keyword>
<dbReference type="AlphaFoldDB" id="A0A368N0W5"/>
<dbReference type="Proteomes" id="UP000252172">
    <property type="component" value="Unassembled WGS sequence"/>
</dbReference>
<gene>
    <name evidence="1" type="ORF">DQ356_02335</name>
</gene>
<dbReference type="OrthoDB" id="2808696at2"/>
<evidence type="ECO:0000313" key="1">
    <source>
        <dbReference type="EMBL" id="RCU43886.1"/>
    </source>
</evidence>
<accession>A0A368N0W5</accession>
<sequence>MRSYSTDLMWLKKNSKNMEMTKIENIWIGLESETSNHSGLLYKRYSAEVLPDVFIALKAPEKLRCIAFKISATFPFDENQWNKLKDIKIETLLDERDKSKKFLLILLLNKQHKDIFSTLCEDLIFGVSDVSTEQTLVEKLLERLAKWQSLFEKVGKKGLSDEAQRGLYGEIYFLRFFLTNNSDKNYCIKSWLGPEKSIQDFQYSNWAVEVKTTHGNNHQKIHITSERQLDDSIIEKIFLFHLSLDVRVGNGESLNILIDEVSELLNDNTMASNLFKLKLLESGYYDIHKPLYDERGYTLRQENIYRVTGNFPRITENQIPIGVGDVRYSIVLSESEEWRINHQTLLGEIQ</sequence>
<comment type="caution">
    <text evidence="1">The sequence shown here is derived from an EMBL/GenBank/DDBJ whole genome shotgun (WGS) entry which is preliminary data.</text>
</comment>